<reference evidence="7 8" key="1">
    <citation type="submission" date="2006-03" db="EMBL/GenBank/DDBJ databases">
        <title>Complete sequence of Shewanella denitrificans OS217.</title>
        <authorList>
            <consortium name="US DOE Joint Genome Institute"/>
            <person name="Copeland A."/>
            <person name="Lucas S."/>
            <person name="Lapidus A."/>
            <person name="Barry K."/>
            <person name="Detter J.C."/>
            <person name="Glavina del Rio T."/>
            <person name="Hammon N."/>
            <person name="Israni S."/>
            <person name="Dalin E."/>
            <person name="Tice H."/>
            <person name="Pitluck S."/>
            <person name="Brettin T."/>
            <person name="Bruce D."/>
            <person name="Han C."/>
            <person name="Tapia R."/>
            <person name="Gilna P."/>
            <person name="Kiss H."/>
            <person name="Schmutz J."/>
            <person name="Larimer F."/>
            <person name="Land M."/>
            <person name="Hauser L."/>
            <person name="Kyrpides N."/>
            <person name="Lykidis A."/>
            <person name="Richardson P."/>
        </authorList>
    </citation>
    <scope>NUCLEOTIDE SEQUENCE [LARGE SCALE GENOMIC DNA]</scope>
    <source>
        <strain evidence="8">OS217 / ATCC BAA-1090 / DSM 15013</strain>
    </source>
</reference>
<feature type="transmembrane region" description="Helical" evidence="5">
    <location>
        <begin position="6"/>
        <end position="26"/>
    </location>
</feature>
<evidence type="ECO:0000256" key="2">
    <source>
        <dbReference type="ARBA" id="ARBA00022777"/>
    </source>
</evidence>
<dbReference type="Gene3D" id="3.30.565.10">
    <property type="entry name" value="Histidine kinase-like ATPase, C-terminal domain"/>
    <property type="match status" value="1"/>
</dbReference>
<dbReference type="InterPro" id="IPR050482">
    <property type="entry name" value="Sensor_HK_TwoCompSys"/>
</dbReference>
<dbReference type="Proteomes" id="UP000001982">
    <property type="component" value="Chromosome"/>
</dbReference>
<feature type="transmembrane region" description="Helical" evidence="5">
    <location>
        <begin position="112"/>
        <end position="132"/>
    </location>
</feature>
<evidence type="ECO:0000313" key="7">
    <source>
        <dbReference type="EMBL" id="ABE56332.1"/>
    </source>
</evidence>
<organism evidence="7 8">
    <name type="scientific">Shewanella denitrificans (strain OS217 / ATCC BAA-1090 / DSM 15013)</name>
    <dbReference type="NCBI Taxonomy" id="318161"/>
    <lineage>
        <taxon>Bacteria</taxon>
        <taxon>Pseudomonadati</taxon>
        <taxon>Pseudomonadota</taxon>
        <taxon>Gammaproteobacteria</taxon>
        <taxon>Alteromonadales</taxon>
        <taxon>Shewanellaceae</taxon>
        <taxon>Shewanella</taxon>
    </lineage>
</organism>
<accession>Q12JP4</accession>
<evidence type="ECO:0000256" key="1">
    <source>
        <dbReference type="ARBA" id="ARBA00022679"/>
    </source>
</evidence>
<dbReference type="Pfam" id="PF07730">
    <property type="entry name" value="HisKA_3"/>
    <property type="match status" value="1"/>
</dbReference>
<name>Q12JP4_SHEDO</name>
<evidence type="ECO:0000256" key="4">
    <source>
        <dbReference type="SAM" id="Coils"/>
    </source>
</evidence>
<dbReference type="InterPro" id="IPR036890">
    <property type="entry name" value="HATPase_C_sf"/>
</dbReference>
<dbReference type="GO" id="GO:0016020">
    <property type="term" value="C:membrane"/>
    <property type="evidence" value="ECO:0007669"/>
    <property type="project" value="InterPro"/>
</dbReference>
<feature type="transmembrane region" description="Helical" evidence="5">
    <location>
        <begin position="38"/>
        <end position="61"/>
    </location>
</feature>
<keyword evidence="8" id="KW-1185">Reference proteome</keyword>
<evidence type="ECO:0000256" key="5">
    <source>
        <dbReference type="SAM" id="Phobius"/>
    </source>
</evidence>
<dbReference type="AlphaFoldDB" id="Q12JP4"/>
<gene>
    <name evidence="7" type="ordered locus">Sden_3054</name>
</gene>
<dbReference type="KEGG" id="sdn:Sden_3054"/>
<keyword evidence="5" id="KW-0812">Transmembrane</keyword>
<feature type="domain" description="Signal transduction histidine kinase subgroup 3 dimerisation and phosphoacceptor" evidence="6">
    <location>
        <begin position="189"/>
        <end position="251"/>
    </location>
</feature>
<feature type="transmembrane region" description="Helical" evidence="5">
    <location>
        <begin position="73"/>
        <end position="100"/>
    </location>
</feature>
<keyword evidence="5" id="KW-1133">Transmembrane helix</keyword>
<dbReference type="GO" id="GO:0000155">
    <property type="term" value="F:phosphorelay sensor kinase activity"/>
    <property type="evidence" value="ECO:0007669"/>
    <property type="project" value="InterPro"/>
</dbReference>
<dbReference type="HOGENOM" id="CLU_000445_20_15_6"/>
<keyword evidence="4" id="KW-0175">Coiled coil</keyword>
<dbReference type="PANTHER" id="PTHR24421">
    <property type="entry name" value="NITRATE/NITRITE SENSOR PROTEIN NARX-RELATED"/>
    <property type="match status" value="1"/>
</dbReference>
<dbReference type="RefSeq" id="WP_011497478.1">
    <property type="nucleotide sequence ID" value="NC_007954.1"/>
</dbReference>
<evidence type="ECO:0000259" key="6">
    <source>
        <dbReference type="Pfam" id="PF07730"/>
    </source>
</evidence>
<dbReference type="SUPFAM" id="SSF55874">
    <property type="entry name" value="ATPase domain of HSP90 chaperone/DNA topoisomerase II/histidine kinase"/>
    <property type="match status" value="1"/>
</dbReference>
<keyword evidence="1" id="KW-0808">Transferase</keyword>
<dbReference type="PANTHER" id="PTHR24421:SF59">
    <property type="entry name" value="OXYGEN SENSOR HISTIDINE KINASE NREB"/>
    <property type="match status" value="1"/>
</dbReference>
<evidence type="ECO:0000313" key="8">
    <source>
        <dbReference type="Proteomes" id="UP000001982"/>
    </source>
</evidence>
<evidence type="ECO:0000256" key="3">
    <source>
        <dbReference type="ARBA" id="ARBA00023012"/>
    </source>
</evidence>
<dbReference type="STRING" id="318161.Sden_3054"/>
<protein>
    <submittedName>
        <fullName evidence="7">Histidine kinase, dimerisation and phosphoacceptor region</fullName>
    </submittedName>
</protein>
<dbReference type="GO" id="GO:0046983">
    <property type="term" value="F:protein dimerization activity"/>
    <property type="evidence" value="ECO:0007669"/>
    <property type="project" value="InterPro"/>
</dbReference>
<sequence>MPLLKYPLALAEWLLILAALISWSLVSWLDLSTLQGQNFWLQSMGLCGFIGLFLLVALDILPNRHYLLIRTAILLQAALILSLLALNPNAYLAILLIIWASQLAEWFDKRQALLQLVGVNAAFYSLSAYYWNLDSSEFNLLIFSGFQLFAYSSSLAKLSEKHARLEQEQLNQQLLSTRSLLAQTSQQQERLRIARDLHDILGHQLTALSLQLEVLSHQVATETKPQVQQSQRLAKDLLANIRAVVKEKRHQTHLDLLTPLEAIMTRLPGISLRFTKMQPLQSALLAQELLCVLQEGIANAVRHGKATELELIMRQEGEQLLLTLMDNGQGGDYIPGSGLLGMQERMQAFDGKVEVKPRVEHAKKGQAHRGSQLEIRCVHPLA</sequence>
<keyword evidence="3" id="KW-0902">Two-component regulatory system</keyword>
<dbReference type="CDD" id="cd16917">
    <property type="entry name" value="HATPase_UhpB-NarQ-NarX-like"/>
    <property type="match status" value="1"/>
</dbReference>
<keyword evidence="2 7" id="KW-0418">Kinase</keyword>
<proteinExistence type="predicted"/>
<keyword evidence="5" id="KW-0472">Membrane</keyword>
<dbReference type="eggNOG" id="COG4585">
    <property type="taxonomic scope" value="Bacteria"/>
</dbReference>
<feature type="coiled-coil region" evidence="4">
    <location>
        <begin position="148"/>
        <end position="175"/>
    </location>
</feature>
<dbReference type="EMBL" id="CP000302">
    <property type="protein sequence ID" value="ABE56332.1"/>
    <property type="molecule type" value="Genomic_DNA"/>
</dbReference>
<dbReference type="Gene3D" id="1.20.5.1930">
    <property type="match status" value="1"/>
</dbReference>
<dbReference type="InterPro" id="IPR011712">
    <property type="entry name" value="Sig_transdc_His_kin_sub3_dim/P"/>
</dbReference>